<name>A0ABW3XS74_9ACTN</name>
<organism evidence="8 9">
    <name type="scientific">Streptomyces kaempferi</name>
    <dbReference type="NCBI Taxonomy" id="333725"/>
    <lineage>
        <taxon>Bacteria</taxon>
        <taxon>Bacillati</taxon>
        <taxon>Actinomycetota</taxon>
        <taxon>Actinomycetes</taxon>
        <taxon>Kitasatosporales</taxon>
        <taxon>Streptomycetaceae</taxon>
        <taxon>Streptomyces</taxon>
    </lineage>
</organism>
<keyword evidence="6" id="KW-0732">Signal</keyword>
<evidence type="ECO:0000256" key="3">
    <source>
        <dbReference type="ARBA" id="ARBA00022801"/>
    </source>
</evidence>
<feature type="active site" description="Charge relay system" evidence="5">
    <location>
        <position position="466"/>
    </location>
</feature>
<dbReference type="PROSITE" id="PS00138">
    <property type="entry name" value="SUBTILASE_SER"/>
    <property type="match status" value="1"/>
</dbReference>
<evidence type="ECO:0000313" key="9">
    <source>
        <dbReference type="Proteomes" id="UP001597058"/>
    </source>
</evidence>
<feature type="active site" description="Charge relay system" evidence="5">
    <location>
        <position position="289"/>
    </location>
</feature>
<keyword evidence="9" id="KW-1185">Reference proteome</keyword>
<dbReference type="InterPro" id="IPR023828">
    <property type="entry name" value="Peptidase_S8_Ser-AS"/>
</dbReference>
<reference evidence="9" key="1">
    <citation type="journal article" date="2019" name="Int. J. Syst. Evol. Microbiol.">
        <title>The Global Catalogue of Microorganisms (GCM) 10K type strain sequencing project: providing services to taxonomists for standard genome sequencing and annotation.</title>
        <authorList>
            <consortium name="The Broad Institute Genomics Platform"/>
            <consortium name="The Broad Institute Genome Sequencing Center for Infectious Disease"/>
            <person name="Wu L."/>
            <person name="Ma J."/>
        </authorList>
    </citation>
    <scope>NUCLEOTIDE SEQUENCE [LARGE SCALE GENOMIC DNA]</scope>
    <source>
        <strain evidence="9">CGMCC 4.7020</strain>
    </source>
</reference>
<dbReference type="InterPro" id="IPR022398">
    <property type="entry name" value="Peptidase_S8_His-AS"/>
</dbReference>
<dbReference type="Pfam" id="PF00082">
    <property type="entry name" value="Peptidase_S8"/>
    <property type="match status" value="1"/>
</dbReference>
<keyword evidence="4 5" id="KW-0720">Serine protease</keyword>
<evidence type="ECO:0000259" key="7">
    <source>
        <dbReference type="Pfam" id="PF00082"/>
    </source>
</evidence>
<evidence type="ECO:0000256" key="6">
    <source>
        <dbReference type="SAM" id="SignalP"/>
    </source>
</evidence>
<dbReference type="InterPro" id="IPR050131">
    <property type="entry name" value="Peptidase_S8_subtilisin-like"/>
</dbReference>
<keyword evidence="3 5" id="KW-0378">Hydrolase</keyword>
<gene>
    <name evidence="8" type="ORF">ACFQ5X_39565</name>
</gene>
<sequence length="1292" mass="135043">MSTTRPAAAIATGLMLVAVAVPAAFAAQPDRAKTATPSTATPAAAPTAHSATVRLVTGDQVTVTTLPGGRHTASVQPGPGREHIPFRTLEGDDKALTVMPFDAQGLVSAGTLDRRLFDVTALVADGYDEAHSTALPLIVSSRPVPSRVGARVTAQASKAATATADRLVALKAAAAPFRKLESIHAQSMRVADHDLGKFWKTLNPGGSSDAARAAVTPRISLDGKVKALLDRSTAQINAPTAWKAGYEGQGVKVAVLDTGADASHPDLAGRIAEAKDFSGSGNTGDHFGHGTHVASIVGGSGAASGGTRKGVAPKADLLIGKVLDDSGSGDESGIIAGMEWATAEHAKVVNMSLGASIETDGTDPLSEAVNTLTDSTGTLFVVAAGNDGPGASTVGSPGAADSALTVGAVDRDDSLAPFSSRGPRFGDGAVKPDVTAPGVGIVAARAAGTTLGDPVDANYIALSGTSMATPHVAGAAALLAQQHPDWQAQQLKDALTSTAHTVPGTKVSEQGGGRIDLASAIGPVTATGSVTLAPLQIGGAAGQQQAATLHYTNTGDHPITLALAADLATESGKALPAGVVSLGSDTVQLAAGATADVPLRTDAAHAIRGGFYGYVTAKSATGEVVAHTTVSLVVHAPQHRLTVVVRDRNGKVVPGALPNIWSPAGWAQYTDRDAAVAVLEEGTYYLNSGFYDTTSDGDQVGDIVVPEVKVTKDMTVTLNAADVTEVKIRTPRPAEQHGVISTMLHREIDGHGLLQGALYFDTVNHLYISPTAPVTDGAFEYHSRWQMVAPQLRAKISGSSQGFTPYYEPLSPVFGDRGARLTAVDAGSVTAPKLGNVRGKLAVARYVWPTGDYAGFSRLAAAAGAKAVLFAWDPAGGAAWTRWQPDGDRLELPSMRTNWKNGGALLDRIKKGTTTLEFSGAVNSPYLYDVMPVSKGSIPQQMVYTVSDRNTAQVSATYTRTGDSAWASEQRFAWRPYEDTAWNQYSRYVPVGQTRVEYVSSAEDTLWNHMVHHNVVWIPDFALQAGSHDSPHTYRPGQHATERWFGAVVRPSIPRGFAMKSVRNGDTLSVYVPEFNDSGTGHWSFSELPSFGGGVGDATVNDSGPFPVPDTATAVLYRNGKQIATSDNGAWGNMEVPPGKATYALDLTTARESDDWHFATDAHTSWTFHSDTTAGAIMLPLLQLDYNVPVNAQNAVSRARMHTLGVNVRMQDGMSAPRGVKLKVEASFEDGKNWTTVHTARRGSDGQFIANLQRPSYIHGDAYVTLRVTATDAAGNSVQQTVVRAFLQPGPK</sequence>
<dbReference type="InterPro" id="IPR000209">
    <property type="entry name" value="Peptidase_S8/S53_dom"/>
</dbReference>
<dbReference type="InterPro" id="IPR036852">
    <property type="entry name" value="Peptidase_S8/S53_dom_sf"/>
</dbReference>
<accession>A0ABW3XS74</accession>
<dbReference type="Proteomes" id="UP001597058">
    <property type="component" value="Unassembled WGS sequence"/>
</dbReference>
<evidence type="ECO:0000256" key="2">
    <source>
        <dbReference type="ARBA" id="ARBA00022670"/>
    </source>
</evidence>
<dbReference type="RefSeq" id="WP_381330482.1">
    <property type="nucleotide sequence ID" value="NZ_JBHTMM010000094.1"/>
</dbReference>
<feature type="chain" id="PRO_5045261269" evidence="6">
    <location>
        <begin position="27"/>
        <end position="1292"/>
    </location>
</feature>
<dbReference type="PROSITE" id="PS00137">
    <property type="entry name" value="SUBTILASE_HIS"/>
    <property type="match status" value="1"/>
</dbReference>
<comment type="caution">
    <text evidence="8">The sequence shown here is derived from an EMBL/GenBank/DDBJ whole genome shotgun (WGS) entry which is preliminary data.</text>
</comment>
<dbReference type="PRINTS" id="PR00723">
    <property type="entry name" value="SUBTILISIN"/>
</dbReference>
<protein>
    <submittedName>
        <fullName evidence="8">S8 family serine peptidase</fullName>
    </submittedName>
</protein>
<evidence type="ECO:0000256" key="1">
    <source>
        <dbReference type="ARBA" id="ARBA00011073"/>
    </source>
</evidence>
<dbReference type="InterPro" id="IPR017296">
    <property type="entry name" value="Peptidase_S8A_SAM-P45"/>
</dbReference>
<dbReference type="PANTHER" id="PTHR43806">
    <property type="entry name" value="PEPTIDASE S8"/>
    <property type="match status" value="1"/>
</dbReference>
<dbReference type="EMBL" id="JBHTMM010000094">
    <property type="protein sequence ID" value="MFD1311887.1"/>
    <property type="molecule type" value="Genomic_DNA"/>
</dbReference>
<evidence type="ECO:0000256" key="5">
    <source>
        <dbReference type="PROSITE-ProRule" id="PRU01240"/>
    </source>
</evidence>
<proteinExistence type="inferred from homology"/>
<evidence type="ECO:0000313" key="8">
    <source>
        <dbReference type="EMBL" id="MFD1311887.1"/>
    </source>
</evidence>
<feature type="domain" description="Peptidase S8/S53" evidence="7">
    <location>
        <begin position="248"/>
        <end position="508"/>
    </location>
</feature>
<dbReference type="PIRSF" id="PIRSF037852">
    <property type="entry name" value="Subtilisin_rel_SAV5721"/>
    <property type="match status" value="1"/>
</dbReference>
<dbReference type="PANTHER" id="PTHR43806:SF65">
    <property type="entry name" value="SERINE PROTEASE APRX"/>
    <property type="match status" value="1"/>
</dbReference>
<dbReference type="InterPro" id="IPR015500">
    <property type="entry name" value="Peptidase_S8_subtilisin-rel"/>
</dbReference>
<feature type="active site" description="Charge relay system" evidence="5">
    <location>
        <position position="257"/>
    </location>
</feature>
<dbReference type="SUPFAM" id="SSF52743">
    <property type="entry name" value="Subtilisin-like"/>
    <property type="match status" value="1"/>
</dbReference>
<feature type="signal peptide" evidence="6">
    <location>
        <begin position="1"/>
        <end position="26"/>
    </location>
</feature>
<comment type="similarity">
    <text evidence="1 5">Belongs to the peptidase S8 family.</text>
</comment>
<dbReference type="Gene3D" id="3.40.50.200">
    <property type="entry name" value="Peptidase S8/S53 domain"/>
    <property type="match status" value="1"/>
</dbReference>
<keyword evidence="2 5" id="KW-0645">Protease</keyword>
<dbReference type="PROSITE" id="PS51892">
    <property type="entry name" value="SUBTILASE"/>
    <property type="match status" value="1"/>
</dbReference>
<evidence type="ECO:0000256" key="4">
    <source>
        <dbReference type="ARBA" id="ARBA00022825"/>
    </source>
</evidence>